<dbReference type="Pfam" id="PF05175">
    <property type="entry name" value="MTS"/>
    <property type="match status" value="1"/>
</dbReference>
<comment type="caution">
    <text evidence="4">The sequence shown here is derived from an EMBL/GenBank/DDBJ whole genome shotgun (WGS) entry which is preliminary data.</text>
</comment>
<sequence length="234" mass="26670">MQYTVDSIGDIKICQPKEGYRFSVDALILAHFVNLKRVNKILDVGAGTGVIGIILAKRYPESHITMIEIQPELAELAQISCDLNNISDRVRILCADAKDFKESDYDLVVTNPPFRRPGTGKMSPLEEKALARHELSLTIRDISHIGQRVLRHRGRLCMIHLPERLTEIIRVMGSYSLEVKRIRFVHSKLHTEAKMVLIEAVKGGRVALKVEPPLFIYTENGEYTDEMKKIYEFL</sequence>
<dbReference type="CDD" id="cd02440">
    <property type="entry name" value="AdoMet_MTases"/>
    <property type="match status" value="1"/>
</dbReference>
<dbReference type="InterPro" id="IPR029063">
    <property type="entry name" value="SAM-dependent_MTases_sf"/>
</dbReference>
<evidence type="ECO:0000256" key="2">
    <source>
        <dbReference type="ARBA" id="ARBA00022691"/>
    </source>
</evidence>
<dbReference type="SUPFAM" id="SSF53335">
    <property type="entry name" value="S-adenosyl-L-methionine-dependent methyltransferases"/>
    <property type="match status" value="1"/>
</dbReference>
<dbReference type="PANTHER" id="PTHR47739:SF1">
    <property type="entry name" value="TRNA1(VAL) (ADENINE(37)-N6)-METHYLTRANSFERASE"/>
    <property type="match status" value="1"/>
</dbReference>
<name>A0A0U9HWZ0_9BACT</name>
<dbReference type="Gene3D" id="3.40.50.150">
    <property type="entry name" value="Vaccinia Virus protein VP39"/>
    <property type="match status" value="1"/>
</dbReference>
<dbReference type="OrthoDB" id="9777257at2"/>
<keyword evidence="1 4" id="KW-0489">Methyltransferase</keyword>
<dbReference type="STRING" id="86166.TAGGR_11255"/>
<keyword evidence="4" id="KW-0808">Transferase</keyword>
<protein>
    <submittedName>
        <fullName evidence="4">tRNA1Val (Adenine37-N6)-methyltransferase</fullName>
    </submittedName>
</protein>
<dbReference type="EMBL" id="BCNO01000001">
    <property type="protein sequence ID" value="GAQ95055.1"/>
    <property type="molecule type" value="Genomic_DNA"/>
</dbReference>
<dbReference type="PROSITE" id="PS00092">
    <property type="entry name" value="N6_MTASE"/>
    <property type="match status" value="1"/>
</dbReference>
<dbReference type="InterPro" id="IPR002052">
    <property type="entry name" value="DNA_methylase_N6_adenine_CS"/>
</dbReference>
<dbReference type="GO" id="GO:0008170">
    <property type="term" value="F:N-methyltransferase activity"/>
    <property type="evidence" value="ECO:0007669"/>
    <property type="project" value="UniProtKB-ARBA"/>
</dbReference>
<dbReference type="RefSeq" id="WP_059176454.1">
    <property type="nucleotide sequence ID" value="NZ_BCNO01000001.1"/>
</dbReference>
<dbReference type="GO" id="GO:0003676">
    <property type="term" value="F:nucleic acid binding"/>
    <property type="evidence" value="ECO:0007669"/>
    <property type="project" value="InterPro"/>
</dbReference>
<reference evidence="5" key="1">
    <citation type="submission" date="2016-01" db="EMBL/GenBank/DDBJ databases">
        <title>Draft genome sequence of Thermodesulfovibrio aggregans strain TGE-P1.</title>
        <authorList>
            <person name="Sekiguchi Y."/>
            <person name="Ohashi A."/>
            <person name="Matsuura N."/>
            <person name="Tourlousse M.D."/>
        </authorList>
    </citation>
    <scope>NUCLEOTIDE SEQUENCE [LARGE SCALE GENOMIC DNA]</scope>
    <source>
        <strain evidence="5">TGE-P1</strain>
    </source>
</reference>
<proteinExistence type="predicted"/>
<evidence type="ECO:0000259" key="3">
    <source>
        <dbReference type="Pfam" id="PF05175"/>
    </source>
</evidence>
<gene>
    <name evidence="4" type="ORF">TAGGR_11255</name>
</gene>
<feature type="domain" description="Methyltransferase small" evidence="3">
    <location>
        <begin position="27"/>
        <end position="118"/>
    </location>
</feature>
<dbReference type="GO" id="GO:0008757">
    <property type="term" value="F:S-adenosylmethionine-dependent methyltransferase activity"/>
    <property type="evidence" value="ECO:0007669"/>
    <property type="project" value="UniProtKB-ARBA"/>
</dbReference>
<dbReference type="GO" id="GO:0032259">
    <property type="term" value="P:methylation"/>
    <property type="evidence" value="ECO:0007669"/>
    <property type="project" value="UniProtKB-KW"/>
</dbReference>
<dbReference type="InterPro" id="IPR007848">
    <property type="entry name" value="Small_mtfrase_dom"/>
</dbReference>
<accession>A0A0U9HWZ0</accession>
<dbReference type="Proteomes" id="UP000054976">
    <property type="component" value="Unassembled WGS sequence"/>
</dbReference>
<dbReference type="PANTHER" id="PTHR47739">
    <property type="entry name" value="TRNA1(VAL) (ADENINE(37)-N6)-METHYLTRANSFERASE"/>
    <property type="match status" value="1"/>
</dbReference>
<keyword evidence="2" id="KW-0949">S-adenosyl-L-methionine</keyword>
<evidence type="ECO:0000313" key="4">
    <source>
        <dbReference type="EMBL" id="GAQ95055.1"/>
    </source>
</evidence>
<evidence type="ECO:0000313" key="5">
    <source>
        <dbReference type="Proteomes" id="UP000054976"/>
    </source>
</evidence>
<dbReference type="AlphaFoldDB" id="A0A0U9HWZ0"/>
<organism evidence="4 5">
    <name type="scientific">Thermodesulfovibrio aggregans</name>
    <dbReference type="NCBI Taxonomy" id="86166"/>
    <lineage>
        <taxon>Bacteria</taxon>
        <taxon>Pseudomonadati</taxon>
        <taxon>Nitrospirota</taxon>
        <taxon>Thermodesulfovibrionia</taxon>
        <taxon>Thermodesulfovibrionales</taxon>
        <taxon>Thermodesulfovibrionaceae</taxon>
        <taxon>Thermodesulfovibrio</taxon>
    </lineage>
</organism>
<dbReference type="InterPro" id="IPR050210">
    <property type="entry name" value="tRNA_Adenine-N(6)_MTase"/>
</dbReference>
<keyword evidence="5" id="KW-1185">Reference proteome</keyword>
<evidence type="ECO:0000256" key="1">
    <source>
        <dbReference type="ARBA" id="ARBA00022603"/>
    </source>
</evidence>